<keyword evidence="2" id="KW-1185">Reference proteome</keyword>
<evidence type="ECO:0000313" key="2">
    <source>
        <dbReference type="Proteomes" id="UP000480684"/>
    </source>
</evidence>
<organism evidence="1 2">
    <name type="scientific">Magnetospirillum aberrantis SpK</name>
    <dbReference type="NCBI Taxonomy" id="908842"/>
    <lineage>
        <taxon>Bacteria</taxon>
        <taxon>Pseudomonadati</taxon>
        <taxon>Pseudomonadota</taxon>
        <taxon>Alphaproteobacteria</taxon>
        <taxon>Rhodospirillales</taxon>
        <taxon>Rhodospirillaceae</taxon>
        <taxon>Magnetospirillum</taxon>
    </lineage>
</organism>
<protein>
    <recommendedName>
        <fullName evidence="3">DNA-binding protein</fullName>
    </recommendedName>
</protein>
<sequence length="81" mass="9288">MQTSQNRPDAIPLDDLYEPSELVAMFPKVLSINTLKWHLFNRHKNGLDTACVKGFRRKILISKSRFEQWLATQTDAARAAS</sequence>
<name>A0A7C9UWF3_9PROT</name>
<gene>
    <name evidence="1" type="ORF">G4223_18515</name>
</gene>
<comment type="caution">
    <text evidence="1">The sequence shown here is derived from an EMBL/GenBank/DDBJ whole genome shotgun (WGS) entry which is preliminary data.</text>
</comment>
<dbReference type="Proteomes" id="UP000480684">
    <property type="component" value="Unassembled WGS sequence"/>
</dbReference>
<dbReference type="EMBL" id="JAAIYP010000045">
    <property type="protein sequence ID" value="NFV82108.1"/>
    <property type="molecule type" value="Genomic_DNA"/>
</dbReference>
<dbReference type="RefSeq" id="WP_163682799.1">
    <property type="nucleotide sequence ID" value="NZ_JAAIYP010000045.1"/>
</dbReference>
<proteinExistence type="predicted"/>
<evidence type="ECO:0008006" key="3">
    <source>
        <dbReference type="Google" id="ProtNLM"/>
    </source>
</evidence>
<evidence type="ECO:0000313" key="1">
    <source>
        <dbReference type="EMBL" id="NFV82108.1"/>
    </source>
</evidence>
<accession>A0A7C9UWF3</accession>
<reference evidence="1 2" key="1">
    <citation type="submission" date="2020-02" db="EMBL/GenBank/DDBJ databases">
        <authorList>
            <person name="Dziuba M."/>
            <person name="Kuznetsov B."/>
            <person name="Mardanov A."/>
            <person name="Ravin N."/>
            <person name="Grouzdev D."/>
        </authorList>
    </citation>
    <scope>NUCLEOTIDE SEQUENCE [LARGE SCALE GENOMIC DNA]</scope>
    <source>
        <strain evidence="1 2">SpK</strain>
    </source>
</reference>
<dbReference type="AlphaFoldDB" id="A0A7C9UWF3"/>